<dbReference type="Pfam" id="PF17766">
    <property type="entry name" value="fn3_6"/>
    <property type="match status" value="1"/>
</dbReference>
<organism evidence="6 7">
    <name type="scientific">Ilex paraguariensis</name>
    <name type="common">yerba mate</name>
    <dbReference type="NCBI Taxonomy" id="185542"/>
    <lineage>
        <taxon>Eukaryota</taxon>
        <taxon>Viridiplantae</taxon>
        <taxon>Streptophyta</taxon>
        <taxon>Embryophyta</taxon>
        <taxon>Tracheophyta</taxon>
        <taxon>Spermatophyta</taxon>
        <taxon>Magnoliopsida</taxon>
        <taxon>eudicotyledons</taxon>
        <taxon>Gunneridae</taxon>
        <taxon>Pentapetalae</taxon>
        <taxon>asterids</taxon>
        <taxon>campanulids</taxon>
        <taxon>Aquifoliales</taxon>
        <taxon>Aquifoliaceae</taxon>
        <taxon>Ilex</taxon>
    </lineage>
</organism>
<feature type="domain" description="Peptidase S8/S53" evidence="4">
    <location>
        <begin position="1"/>
        <end position="51"/>
    </location>
</feature>
<dbReference type="InterPro" id="IPR041469">
    <property type="entry name" value="Subtilisin-like_FN3"/>
</dbReference>
<dbReference type="InterPro" id="IPR036852">
    <property type="entry name" value="Peptidase_S8/S53_dom_sf"/>
</dbReference>
<proteinExistence type="inferred from homology"/>
<evidence type="ECO:0000259" key="5">
    <source>
        <dbReference type="Pfam" id="PF17766"/>
    </source>
</evidence>
<evidence type="ECO:0000259" key="4">
    <source>
        <dbReference type="Pfam" id="PF00082"/>
    </source>
</evidence>
<dbReference type="SUPFAM" id="SSF52743">
    <property type="entry name" value="Subtilisin-like"/>
    <property type="match status" value="1"/>
</dbReference>
<dbReference type="Gene3D" id="2.60.40.2310">
    <property type="match status" value="1"/>
</dbReference>
<sequence length="124" mass="13197">MACPHVTGVAAYVKSFHPSWSPAAIKSALMTSSIPMSVATNPDAEFAYGTGQVNPIKALHPGLIFRRTVTNIGSPRSTLGQKLSFTVKVGGRSIRRNSTTSGSLVWDDGRHQVRSPIVVYSLSG</sequence>
<dbReference type="AlphaFoldDB" id="A0ABC8QVW1"/>
<evidence type="ECO:0000256" key="3">
    <source>
        <dbReference type="PROSITE-ProRule" id="PRU01240"/>
    </source>
</evidence>
<keyword evidence="2" id="KW-0732">Signal</keyword>
<gene>
    <name evidence="6" type="ORF">ILEXP_LOCUS2641</name>
</gene>
<feature type="domain" description="Subtilisin-like protease fibronectin type-III" evidence="5">
    <location>
        <begin position="79"/>
        <end position="119"/>
    </location>
</feature>
<accession>A0ABC8QVW1</accession>
<dbReference type="InterPro" id="IPR000209">
    <property type="entry name" value="Peptidase_S8/S53_dom"/>
</dbReference>
<keyword evidence="7" id="KW-1185">Reference proteome</keyword>
<evidence type="ECO:0000256" key="2">
    <source>
        <dbReference type="ARBA" id="ARBA00022729"/>
    </source>
</evidence>
<dbReference type="EMBL" id="CAUOFW020000725">
    <property type="protein sequence ID" value="CAK9135677.1"/>
    <property type="molecule type" value="Genomic_DNA"/>
</dbReference>
<reference evidence="6 7" key="1">
    <citation type="submission" date="2024-02" db="EMBL/GenBank/DDBJ databases">
        <authorList>
            <person name="Vignale AGUSTIN F."/>
            <person name="Sosa J E."/>
            <person name="Modenutti C."/>
        </authorList>
    </citation>
    <scope>NUCLEOTIDE SEQUENCE [LARGE SCALE GENOMIC DNA]</scope>
</reference>
<evidence type="ECO:0000256" key="1">
    <source>
        <dbReference type="ARBA" id="ARBA00011073"/>
    </source>
</evidence>
<dbReference type="Proteomes" id="UP001642360">
    <property type="component" value="Unassembled WGS sequence"/>
</dbReference>
<evidence type="ECO:0000313" key="7">
    <source>
        <dbReference type="Proteomes" id="UP001642360"/>
    </source>
</evidence>
<dbReference type="Pfam" id="PF00082">
    <property type="entry name" value="Peptidase_S8"/>
    <property type="match status" value="1"/>
</dbReference>
<evidence type="ECO:0000313" key="6">
    <source>
        <dbReference type="EMBL" id="CAK9135677.1"/>
    </source>
</evidence>
<comment type="similarity">
    <text evidence="1 3">Belongs to the peptidase S8 family.</text>
</comment>
<dbReference type="PANTHER" id="PTHR10795">
    <property type="entry name" value="PROPROTEIN CONVERTASE SUBTILISIN/KEXIN"/>
    <property type="match status" value="1"/>
</dbReference>
<dbReference type="Gene3D" id="3.40.50.200">
    <property type="entry name" value="Peptidase S8/S53 domain"/>
    <property type="match status" value="1"/>
</dbReference>
<protein>
    <submittedName>
        <fullName evidence="6">Uncharacterized protein</fullName>
    </submittedName>
</protein>
<comment type="caution">
    <text evidence="6">The sequence shown here is derived from an EMBL/GenBank/DDBJ whole genome shotgun (WGS) entry which is preliminary data.</text>
</comment>
<name>A0ABC8QVW1_9AQUA</name>
<dbReference type="InterPro" id="IPR045051">
    <property type="entry name" value="SBT"/>
</dbReference>
<dbReference type="PROSITE" id="PS51892">
    <property type="entry name" value="SUBTILASE"/>
    <property type="match status" value="1"/>
</dbReference>
<comment type="caution">
    <text evidence="3">Lacks conserved residue(s) required for the propagation of feature annotation.</text>
</comment>